<dbReference type="InterPro" id="IPR009081">
    <property type="entry name" value="PP-bd_ACP"/>
</dbReference>
<evidence type="ECO:0000259" key="1">
    <source>
        <dbReference type="Pfam" id="PF00550"/>
    </source>
</evidence>
<dbReference type="RefSeq" id="WP_012924727.1">
    <property type="nucleotide sequence ID" value="NC_013730.1"/>
</dbReference>
<dbReference type="SUPFAM" id="SSF56801">
    <property type="entry name" value="Acetyl-CoA synthetase-like"/>
    <property type="match status" value="1"/>
</dbReference>
<dbReference type="Gene3D" id="3.40.50.12780">
    <property type="entry name" value="N-terminal domain of ligase-like"/>
    <property type="match status" value="1"/>
</dbReference>
<keyword evidence="2" id="KW-0436">Ligase</keyword>
<dbReference type="EMBL" id="CP001769">
    <property type="protein sequence ID" value="ADB36175.1"/>
    <property type="molecule type" value="Genomic_DNA"/>
</dbReference>
<dbReference type="Proteomes" id="UP000002028">
    <property type="component" value="Chromosome"/>
</dbReference>
<dbReference type="HOGENOM" id="CLU_660180_0_0_10"/>
<organism evidence="2 3">
    <name type="scientific">Spirosoma linguale (strain ATCC 33905 / DSM 74 / LMG 10896 / Claus 1)</name>
    <dbReference type="NCBI Taxonomy" id="504472"/>
    <lineage>
        <taxon>Bacteria</taxon>
        <taxon>Pseudomonadati</taxon>
        <taxon>Bacteroidota</taxon>
        <taxon>Cytophagia</taxon>
        <taxon>Cytophagales</taxon>
        <taxon>Cytophagaceae</taxon>
        <taxon>Spirosoma</taxon>
    </lineage>
</organism>
<keyword evidence="3" id="KW-1185">Reference proteome</keyword>
<dbReference type="GO" id="GO:0016207">
    <property type="term" value="F:4-coumarate-CoA ligase activity"/>
    <property type="evidence" value="ECO:0007669"/>
    <property type="project" value="UniProtKB-EC"/>
</dbReference>
<accession>D2QBJ3</accession>
<dbReference type="SUPFAM" id="SSF47336">
    <property type="entry name" value="ACP-like"/>
    <property type="match status" value="1"/>
</dbReference>
<feature type="domain" description="Carrier" evidence="1">
    <location>
        <begin position="29"/>
        <end position="61"/>
    </location>
</feature>
<reference evidence="2 3" key="1">
    <citation type="journal article" date="2010" name="Stand. Genomic Sci.">
        <title>Complete genome sequence of Spirosoma linguale type strain (1).</title>
        <authorList>
            <person name="Lail K."/>
            <person name="Sikorski J."/>
            <person name="Saunders E."/>
            <person name="Lapidus A."/>
            <person name="Glavina Del Rio T."/>
            <person name="Copeland A."/>
            <person name="Tice H."/>
            <person name="Cheng J.-F."/>
            <person name="Lucas S."/>
            <person name="Nolan M."/>
            <person name="Bruce D."/>
            <person name="Goodwin L."/>
            <person name="Pitluck S."/>
            <person name="Ivanova N."/>
            <person name="Mavromatis K."/>
            <person name="Ovchinnikova G."/>
            <person name="Pati A."/>
            <person name="Chen A."/>
            <person name="Palaniappan K."/>
            <person name="Land M."/>
            <person name="Hauser L."/>
            <person name="Chang Y.-J."/>
            <person name="Jeffries C.D."/>
            <person name="Chain P."/>
            <person name="Brettin T."/>
            <person name="Detter J.C."/>
            <person name="Schuetze A."/>
            <person name="Rohde M."/>
            <person name="Tindall B.J."/>
            <person name="Goeker M."/>
            <person name="Bristow J."/>
            <person name="Eisen J.A."/>
            <person name="Markowitz V."/>
            <person name="Hugenholtz P."/>
            <person name="Kyrpides N.C."/>
            <person name="Klenk H.-P."/>
            <person name="Chen F."/>
        </authorList>
    </citation>
    <scope>NUCLEOTIDE SEQUENCE [LARGE SCALE GENOMIC DNA]</scope>
    <source>
        <strain evidence="3">ATCC 33905 / DSM 74 / LMG 10896 / Claus 1</strain>
    </source>
</reference>
<proteinExistence type="predicted"/>
<name>D2QBJ3_SPILD</name>
<evidence type="ECO:0000313" key="3">
    <source>
        <dbReference type="Proteomes" id="UP000002028"/>
    </source>
</evidence>
<sequence length="367" mass="40463">MIWTPANVRRIILDTAGRILQNPHAGLPSAVSPELDLYRDVGLDSISRMELAGYLNEFFGVFDTSVENYLLAGTTLDHWVNCILRARSQVDDSLTFRTSGTSGAARPIRHSMASLLHEAHFLTTLFPRPDRVISLVAANHIYGFIYTVLLPALWDVPLYLLADVPATAITANTLLVGTPFTWEFAYQSLLAGKLLPCRGVSSAAPMSPGLFGQLINASVSLTEIYGSSETGGLGYRHRPDAPFTLFPYVTRLLEEPVRMCRTDTGMSFPVPDRLEWVSPTEVRVLGRLDDSVSIAGVNVYPAAIRQVISECPLVANCDIYAKADVGVQKLYGAVQLRTLTAANREAFLHWVRQHLSAPEIPQNLYIY</sequence>
<dbReference type="AlphaFoldDB" id="D2QBJ3"/>
<protein>
    <submittedName>
        <fullName evidence="2">4-coumarate--CoA ligase</fullName>
        <ecNumber evidence="2">6.2.1.12</ecNumber>
    </submittedName>
</protein>
<dbReference type="InterPro" id="IPR042099">
    <property type="entry name" value="ANL_N_sf"/>
</dbReference>
<dbReference type="eggNOG" id="COG0318">
    <property type="taxonomic scope" value="Bacteria"/>
</dbReference>
<dbReference type="Pfam" id="PF00550">
    <property type="entry name" value="PP-binding"/>
    <property type="match status" value="1"/>
</dbReference>
<dbReference type="InterPro" id="IPR045851">
    <property type="entry name" value="AMP-bd_C_sf"/>
</dbReference>
<dbReference type="EC" id="6.2.1.12" evidence="2"/>
<dbReference type="InterPro" id="IPR036736">
    <property type="entry name" value="ACP-like_sf"/>
</dbReference>
<gene>
    <name evidence="2" type="ordered locus">Slin_0103</name>
</gene>
<dbReference type="KEGG" id="sli:Slin_0103"/>
<dbReference type="Gene3D" id="3.30.300.30">
    <property type="match status" value="1"/>
</dbReference>
<dbReference type="STRING" id="504472.Slin_0103"/>
<evidence type="ECO:0000313" key="2">
    <source>
        <dbReference type="EMBL" id="ADB36175.1"/>
    </source>
</evidence>